<protein>
    <recommendedName>
        <fullName evidence="7">SSD domain-containing protein</fullName>
    </recommendedName>
</protein>
<evidence type="ECO:0000256" key="5">
    <source>
        <dbReference type="ARBA" id="ARBA00023136"/>
    </source>
</evidence>
<evidence type="ECO:0000256" key="3">
    <source>
        <dbReference type="ARBA" id="ARBA00022692"/>
    </source>
</evidence>
<gene>
    <name evidence="8" type="ORF">METZ01_LOCUS24272</name>
</gene>
<dbReference type="PANTHER" id="PTHR33406">
    <property type="entry name" value="MEMBRANE PROTEIN MJ1562-RELATED"/>
    <property type="match status" value="1"/>
</dbReference>
<evidence type="ECO:0000256" key="4">
    <source>
        <dbReference type="ARBA" id="ARBA00022989"/>
    </source>
</evidence>
<dbReference type="EMBL" id="UINC01001120">
    <property type="protein sequence ID" value="SUZ71418.1"/>
    <property type="molecule type" value="Genomic_DNA"/>
</dbReference>
<evidence type="ECO:0000256" key="6">
    <source>
        <dbReference type="SAM" id="Phobius"/>
    </source>
</evidence>
<feature type="transmembrane region" description="Helical" evidence="6">
    <location>
        <begin position="701"/>
        <end position="720"/>
    </location>
</feature>
<proteinExistence type="predicted"/>
<evidence type="ECO:0000313" key="8">
    <source>
        <dbReference type="EMBL" id="SUZ71418.1"/>
    </source>
</evidence>
<keyword evidence="5 6" id="KW-0472">Membrane</keyword>
<dbReference type="InterPro" id="IPR004869">
    <property type="entry name" value="MMPL_dom"/>
</dbReference>
<feature type="transmembrane region" description="Helical" evidence="6">
    <location>
        <begin position="264"/>
        <end position="282"/>
    </location>
</feature>
<evidence type="ECO:0000256" key="2">
    <source>
        <dbReference type="ARBA" id="ARBA00022475"/>
    </source>
</evidence>
<keyword evidence="2" id="KW-1003">Cell membrane</keyword>
<evidence type="ECO:0000256" key="1">
    <source>
        <dbReference type="ARBA" id="ARBA00004651"/>
    </source>
</evidence>
<dbReference type="AlphaFoldDB" id="A0A381PXU4"/>
<dbReference type="Gene3D" id="1.20.1640.10">
    <property type="entry name" value="Multidrug efflux transporter AcrB transmembrane domain"/>
    <property type="match status" value="2"/>
</dbReference>
<name>A0A381PXU4_9ZZZZ</name>
<organism evidence="8">
    <name type="scientific">marine metagenome</name>
    <dbReference type="NCBI Taxonomy" id="408172"/>
    <lineage>
        <taxon>unclassified sequences</taxon>
        <taxon>metagenomes</taxon>
        <taxon>ecological metagenomes</taxon>
    </lineage>
</organism>
<dbReference type="InterPro" id="IPR050545">
    <property type="entry name" value="Mycobact_MmpL"/>
</dbReference>
<feature type="transmembrane region" description="Helical" evidence="6">
    <location>
        <begin position="753"/>
        <end position="774"/>
    </location>
</feature>
<accession>A0A381PXU4</accession>
<dbReference type="PANTHER" id="PTHR33406:SF13">
    <property type="entry name" value="MEMBRANE PROTEIN YDFJ"/>
    <property type="match status" value="1"/>
</dbReference>
<dbReference type="SUPFAM" id="SSF82866">
    <property type="entry name" value="Multidrug efflux transporter AcrB transmembrane domain"/>
    <property type="match status" value="2"/>
</dbReference>
<comment type="subcellular location">
    <subcellularLocation>
        <location evidence="1">Cell membrane</location>
        <topology evidence="1">Multi-pass membrane protein</topology>
    </subcellularLocation>
</comment>
<feature type="transmembrane region" description="Helical" evidence="6">
    <location>
        <begin position="394"/>
        <end position="418"/>
    </location>
</feature>
<keyword evidence="4 6" id="KW-1133">Transmembrane helix</keyword>
<feature type="transmembrane region" description="Helical" evidence="6">
    <location>
        <begin position="446"/>
        <end position="466"/>
    </location>
</feature>
<dbReference type="PROSITE" id="PS50156">
    <property type="entry name" value="SSD"/>
    <property type="match status" value="1"/>
</dbReference>
<reference evidence="8" key="1">
    <citation type="submission" date="2018-05" db="EMBL/GenBank/DDBJ databases">
        <authorList>
            <person name="Lanie J.A."/>
            <person name="Ng W.-L."/>
            <person name="Kazmierczak K.M."/>
            <person name="Andrzejewski T.M."/>
            <person name="Davidsen T.M."/>
            <person name="Wayne K.J."/>
            <person name="Tettelin H."/>
            <person name="Glass J.I."/>
            <person name="Rusch D."/>
            <person name="Podicherti R."/>
            <person name="Tsui H.-C.T."/>
            <person name="Winkler M.E."/>
        </authorList>
    </citation>
    <scope>NUCLEOTIDE SEQUENCE</scope>
</reference>
<dbReference type="GO" id="GO:0005886">
    <property type="term" value="C:plasma membrane"/>
    <property type="evidence" value="ECO:0007669"/>
    <property type="project" value="UniProtKB-SubCell"/>
</dbReference>
<feature type="transmembrane region" description="Helical" evidence="6">
    <location>
        <begin position="820"/>
        <end position="843"/>
    </location>
</feature>
<evidence type="ECO:0000259" key="7">
    <source>
        <dbReference type="PROSITE" id="PS50156"/>
    </source>
</evidence>
<dbReference type="InterPro" id="IPR000731">
    <property type="entry name" value="SSD"/>
</dbReference>
<feature type="transmembrane region" description="Helical" evidence="6">
    <location>
        <begin position="727"/>
        <end position="747"/>
    </location>
</feature>
<dbReference type="Pfam" id="PF03176">
    <property type="entry name" value="MMPL"/>
    <property type="match status" value="1"/>
</dbReference>
<feature type="domain" description="SSD" evidence="7">
    <location>
        <begin position="296"/>
        <end position="417"/>
    </location>
</feature>
<feature type="transmembrane region" description="Helical" evidence="6">
    <location>
        <begin position="786"/>
        <end position="808"/>
    </location>
</feature>
<feature type="transmembrane region" description="Helical" evidence="6">
    <location>
        <begin position="289"/>
        <end position="308"/>
    </location>
</feature>
<feature type="transmembrane region" description="Helical" evidence="6">
    <location>
        <begin position="320"/>
        <end position="341"/>
    </location>
</feature>
<keyword evidence="3 6" id="KW-0812">Transmembrane</keyword>
<feature type="transmembrane region" description="Helical" evidence="6">
    <location>
        <begin position="362"/>
        <end position="382"/>
    </location>
</feature>
<sequence length="858" mass="93441">MDRILARWVGLVAAWPLSTLLLIGVITALLGQVSVTQFQMNSNLSDLIRQDAPWKDDFESFKSRFPQLVDTAVVVVSGTSMQGVEDTCKSIEQRLLARSDLFSDVYSPMTDPFFRDNAFLMMDLDALESMVDRLAEAQPMLTRVAEDPSLRSVFSLVRDGLENEAEIGFDRVLRILSDSAASVLAGDNTPVRWADEFFDSGEKRIVGLIILRGKVDYADALPNALIMQNLRLEIASAVVPEDIDVAITGEIALSHEEITAAQDGVRIAGFISLAVLLLVLGVGIRSVRIIGATFAMIGIGIVWTTGYALLTVGEFNTMSIIFLVMFFGLGVSSAVHFSLRFREAVYQEHLALKPALERAGATVGRAILLCAVTTAIGFMGFAPTDYKGLGDLGIISAGGMIVAFILTFTLLPAVFVLVGAPGRAQAAQAGSGDLAMKWLSDRRTPILAGISLLAIVATVVGSRMYFDYSVLALRDPDSESMRTLVLLQEEEIVTDYTLSILTQDEDETRRLDRLLDLPTVGKITTPFDYVPKEQDDKLFLLEDAQAFLLSALEPGISSTPPTSLELEEEFELFKKALRQNSLADSDLDRARVRLLEVVARIEPISLGQWQAMVITGLVQELDWLRRAITVDEKQFGDLPESLRNRLVSTDGEYLSMALPALDISDVTELSRFIEEVRAEVRFATGRPVVEWGVGNVVVDSFVWALVFAVIGIGTVLAIFLRRALTPVLVLIPLALTALFTVAVAVLIDMPLNMANILVIPLIFGLGVDNGIHVVERFRRTGAVTELMHSSTPLAVVLSTLTTIGTFAALTLSPHQGTASIGYLLTLAVSLLLVFTLFVLPLLLSFQTGKPSDEPLSVS</sequence>